<keyword evidence="5 9" id="KW-1133">Transmembrane helix</keyword>
<evidence type="ECO:0008006" key="15">
    <source>
        <dbReference type="Google" id="ProtNLM"/>
    </source>
</evidence>
<keyword evidence="7" id="KW-0407">Ion channel</keyword>
<dbReference type="HOGENOM" id="CLU_002458_7_1_1"/>
<dbReference type="InterPro" id="IPR045122">
    <property type="entry name" value="Csc1-like"/>
</dbReference>
<feature type="compositionally biased region" description="Basic and acidic residues" evidence="8">
    <location>
        <begin position="1"/>
        <end position="10"/>
    </location>
</feature>
<name>A0A0D9VYH0_9ORYZ</name>
<feature type="transmembrane region" description="Helical" evidence="9">
    <location>
        <begin position="507"/>
        <end position="535"/>
    </location>
</feature>
<dbReference type="InterPro" id="IPR027815">
    <property type="entry name" value="CSC1/OSCA1-like_cyt"/>
</dbReference>
<dbReference type="GO" id="GO:0005886">
    <property type="term" value="C:plasma membrane"/>
    <property type="evidence" value="ECO:0007669"/>
    <property type="project" value="TreeGrafter"/>
</dbReference>
<feature type="transmembrane region" description="Helical" evidence="9">
    <location>
        <begin position="251"/>
        <end position="270"/>
    </location>
</feature>
<protein>
    <recommendedName>
        <fullName evidence="15">CSC1/OSCA1-like 7TM region domain-containing protein</fullName>
    </recommendedName>
</protein>
<reference evidence="13 14" key="1">
    <citation type="submission" date="2012-08" db="EMBL/GenBank/DDBJ databases">
        <title>Oryza genome evolution.</title>
        <authorList>
            <person name="Wing R.A."/>
        </authorList>
    </citation>
    <scope>NUCLEOTIDE SEQUENCE</scope>
</reference>
<dbReference type="Proteomes" id="UP000032180">
    <property type="component" value="Chromosome 3"/>
</dbReference>
<dbReference type="Gramene" id="LPERR03G27250.1">
    <property type="protein sequence ID" value="LPERR03G27250.1"/>
    <property type="gene ID" value="LPERR03G27250"/>
</dbReference>
<reference evidence="13" key="3">
    <citation type="submission" date="2015-04" db="UniProtKB">
        <authorList>
            <consortium name="EnsemblPlants"/>
        </authorList>
    </citation>
    <scope>IDENTIFICATION</scope>
</reference>
<feature type="transmembrane region" description="Helical" evidence="9">
    <location>
        <begin position="655"/>
        <end position="686"/>
    </location>
</feature>
<evidence type="ECO:0000256" key="2">
    <source>
        <dbReference type="ARBA" id="ARBA00007779"/>
    </source>
</evidence>
<evidence type="ECO:0000259" key="12">
    <source>
        <dbReference type="Pfam" id="PF14703"/>
    </source>
</evidence>
<evidence type="ECO:0000313" key="13">
    <source>
        <dbReference type="EnsemblPlants" id="LPERR03G27250.1"/>
    </source>
</evidence>
<evidence type="ECO:0000256" key="9">
    <source>
        <dbReference type="SAM" id="Phobius"/>
    </source>
</evidence>
<keyword evidence="6 9" id="KW-0472">Membrane</keyword>
<feature type="transmembrane region" description="Helical" evidence="9">
    <location>
        <begin position="555"/>
        <end position="574"/>
    </location>
</feature>
<dbReference type="Pfam" id="PF13967">
    <property type="entry name" value="RSN1_TM"/>
    <property type="match status" value="1"/>
</dbReference>
<feature type="domain" description="CSC1/OSCA1-like N-terminal transmembrane" evidence="11">
    <location>
        <begin position="111"/>
        <end position="272"/>
    </location>
</feature>
<accession>A0A0D9VYH0</accession>
<dbReference type="Pfam" id="PF02714">
    <property type="entry name" value="RSN1_7TM"/>
    <property type="match status" value="1"/>
</dbReference>
<feature type="transmembrane region" description="Helical" evidence="9">
    <location>
        <begin position="735"/>
        <end position="753"/>
    </location>
</feature>
<dbReference type="PANTHER" id="PTHR13018:SF99">
    <property type="entry name" value="TO DEHYDRATION PROTEIN, PUTATIVE, EXPRESSED-RELATED"/>
    <property type="match status" value="1"/>
</dbReference>
<dbReference type="eggNOG" id="KOG1134">
    <property type="taxonomic scope" value="Eukaryota"/>
</dbReference>
<dbReference type="Pfam" id="PF14703">
    <property type="entry name" value="PHM7_cyt"/>
    <property type="match status" value="1"/>
</dbReference>
<proteinExistence type="inferred from homology"/>
<feature type="region of interest" description="Disordered" evidence="8">
    <location>
        <begin position="797"/>
        <end position="829"/>
    </location>
</feature>
<evidence type="ECO:0000313" key="14">
    <source>
        <dbReference type="Proteomes" id="UP000032180"/>
    </source>
</evidence>
<dbReference type="AlphaFoldDB" id="A0A0D9VYH0"/>
<sequence>MARNCMDTKHPATTRLGRPGARRSYRNARTHGGTVAGRRPGGRSISRASARTVGCCVPRHRHRQSSSPFRRARGWWCRVQPPSIRHGCRAIDERPPLHRIDSKSRGMEFSALLTSAGINIGLCALFLSLYSVLRKQPHNYGVYFGRRLAEEKFRQQVDYFSFERLLPTAGWIVKAYWCTEEEIRRVAGLDSVVFLRLFIFSIRIFSITSLVCIFGVLPVNYHGKEKTHAHIPAESLNVFTIANLREGSRMLWVHCVALYVITISACILLYHEYKYISRKRLAHITGSPPNPGHFSVLVRSIPKSDNELLDDTIRNFFVNYHGSSYLSHQMIYRKGSMQKFVDNAEKAYRKFVRVKFSAFGQSRRSNMSRCGLCGVRASSFQQYRNKFINSKKSDLSDPEIIEAQKDCPGAIVFFKTRYAAIVASRILQSSNPMLWVTDLAPEPRDVYWSNLWIPYRQIWLRKIATLAASVAFMFVFIVPVAFVQGMMQPDQIQQLFPSLNGMLKKPLFLKIVTGYLPSVVLLLSLYTVPPLMMFFSSIEGSISRSGRKRSACCKILFFTIWNVFFVNVLSGSVLNQLNVFTRPKDMPSMLAELVPKQATFFITYVLTSGWASLCSEILQVYNLVYNFFRKFIFCYRDEPEYGYSFPYHTEVPKVLLFNVLGFTFSIMAPLILPFLLVYFCLGYLVYRNQILNVYYPKYEMGGKLWPIMHTTLVLALVLTQIIALGVFTIKHSPVATGFTILLLIGTVLFNQYCTHRFSRIFNSYSAQDLIELDRDDEQSGRMEEIHQHLLDAYSEGSSNIDLSKSSKSGGAPTEMIMNDPAQDAQDSNQELCDTVKEVTGSIQEHAEEK</sequence>
<dbReference type="STRING" id="77586.A0A0D9VYH0"/>
<evidence type="ECO:0000256" key="8">
    <source>
        <dbReference type="SAM" id="MobiDB-lite"/>
    </source>
</evidence>
<feature type="domain" description="CSC1/OSCA1-like 7TM region" evidence="10">
    <location>
        <begin position="461"/>
        <end position="727"/>
    </location>
</feature>
<feature type="transmembrane region" description="Helical" evidence="9">
    <location>
        <begin position="193"/>
        <end position="217"/>
    </location>
</feature>
<dbReference type="PANTHER" id="PTHR13018">
    <property type="entry name" value="PROBABLE MEMBRANE PROTEIN DUF221-RELATED"/>
    <property type="match status" value="1"/>
</dbReference>
<evidence type="ECO:0000256" key="5">
    <source>
        <dbReference type="ARBA" id="ARBA00022989"/>
    </source>
</evidence>
<evidence type="ECO:0000259" key="10">
    <source>
        <dbReference type="Pfam" id="PF02714"/>
    </source>
</evidence>
<feature type="compositionally biased region" description="Basic residues" evidence="8">
    <location>
        <begin position="20"/>
        <end position="29"/>
    </location>
</feature>
<keyword evidence="4 9" id="KW-0812">Transmembrane</keyword>
<keyword evidence="3" id="KW-0813">Transport</keyword>
<feature type="transmembrane region" description="Helical" evidence="9">
    <location>
        <begin position="463"/>
        <end position="487"/>
    </location>
</feature>
<dbReference type="InterPro" id="IPR032880">
    <property type="entry name" value="CSC1/OSCA1-like_N"/>
</dbReference>
<feature type="transmembrane region" description="Helical" evidence="9">
    <location>
        <begin position="707"/>
        <end position="729"/>
    </location>
</feature>
<evidence type="ECO:0000256" key="1">
    <source>
        <dbReference type="ARBA" id="ARBA00004141"/>
    </source>
</evidence>
<feature type="domain" description="CSC1/OSCA1-like cytosolic" evidence="12">
    <location>
        <begin position="293"/>
        <end position="450"/>
    </location>
</feature>
<evidence type="ECO:0000256" key="4">
    <source>
        <dbReference type="ARBA" id="ARBA00022692"/>
    </source>
</evidence>
<organism evidence="13 14">
    <name type="scientific">Leersia perrieri</name>
    <dbReference type="NCBI Taxonomy" id="77586"/>
    <lineage>
        <taxon>Eukaryota</taxon>
        <taxon>Viridiplantae</taxon>
        <taxon>Streptophyta</taxon>
        <taxon>Embryophyta</taxon>
        <taxon>Tracheophyta</taxon>
        <taxon>Spermatophyta</taxon>
        <taxon>Magnoliopsida</taxon>
        <taxon>Liliopsida</taxon>
        <taxon>Poales</taxon>
        <taxon>Poaceae</taxon>
        <taxon>BOP clade</taxon>
        <taxon>Oryzoideae</taxon>
        <taxon>Oryzeae</taxon>
        <taxon>Oryzinae</taxon>
        <taxon>Leersia</taxon>
    </lineage>
</organism>
<evidence type="ECO:0000256" key="6">
    <source>
        <dbReference type="ARBA" id="ARBA00023136"/>
    </source>
</evidence>
<dbReference type="EnsemblPlants" id="LPERR03G27250.1">
    <property type="protein sequence ID" value="LPERR03G27250.1"/>
    <property type="gene ID" value="LPERR03G27250"/>
</dbReference>
<evidence type="ECO:0000259" key="11">
    <source>
        <dbReference type="Pfam" id="PF13967"/>
    </source>
</evidence>
<keyword evidence="14" id="KW-1185">Reference proteome</keyword>
<feature type="transmembrane region" description="Helical" evidence="9">
    <location>
        <begin position="109"/>
        <end position="133"/>
    </location>
</feature>
<comment type="subcellular location">
    <subcellularLocation>
        <location evidence="1">Membrane</location>
        <topology evidence="1">Multi-pass membrane protein</topology>
    </subcellularLocation>
</comment>
<feature type="region of interest" description="Disordered" evidence="8">
    <location>
        <begin position="1"/>
        <end position="46"/>
    </location>
</feature>
<keyword evidence="7" id="KW-0406">Ion transport</keyword>
<evidence type="ECO:0000256" key="3">
    <source>
        <dbReference type="ARBA" id="ARBA00022448"/>
    </source>
</evidence>
<comment type="similarity">
    <text evidence="2">Belongs to the CSC1 (TC 1.A.17) family.</text>
</comment>
<evidence type="ECO:0000256" key="7">
    <source>
        <dbReference type="ARBA" id="ARBA00023303"/>
    </source>
</evidence>
<dbReference type="GO" id="GO:0005227">
    <property type="term" value="F:calcium-activated cation channel activity"/>
    <property type="evidence" value="ECO:0007669"/>
    <property type="project" value="InterPro"/>
</dbReference>
<reference evidence="14" key="2">
    <citation type="submission" date="2013-12" db="EMBL/GenBank/DDBJ databases">
        <authorList>
            <person name="Yu Y."/>
            <person name="Lee S."/>
            <person name="de Baynast K."/>
            <person name="Wissotski M."/>
            <person name="Liu L."/>
            <person name="Talag J."/>
            <person name="Goicoechea J."/>
            <person name="Angelova A."/>
            <person name="Jetty R."/>
            <person name="Kudrna D."/>
            <person name="Golser W."/>
            <person name="Rivera L."/>
            <person name="Zhang J."/>
            <person name="Wing R."/>
        </authorList>
    </citation>
    <scope>NUCLEOTIDE SEQUENCE</scope>
</reference>
<dbReference type="InterPro" id="IPR003864">
    <property type="entry name" value="CSC1/OSCA1-like_7TM"/>
</dbReference>